<name>A0ABX7B747_9PROT</name>
<dbReference type="NCBIfam" id="TIGR02976">
    <property type="entry name" value="phageshock_pspB"/>
    <property type="match status" value="1"/>
</dbReference>
<dbReference type="RefSeq" id="WP_201076771.1">
    <property type="nucleotide sequence ID" value="NZ_CP067420.1"/>
</dbReference>
<dbReference type="InterPro" id="IPR009554">
    <property type="entry name" value="Phageshock_PspB"/>
</dbReference>
<keyword evidence="1" id="KW-0472">Membrane</keyword>
<dbReference type="Pfam" id="PF06667">
    <property type="entry name" value="PspB"/>
    <property type="match status" value="1"/>
</dbReference>
<feature type="transmembrane region" description="Helical" evidence="1">
    <location>
        <begin position="6"/>
        <end position="27"/>
    </location>
</feature>
<keyword evidence="1" id="KW-0812">Transmembrane</keyword>
<sequence length="76" mass="8589">MGGGGVFVLAVLFLTIVAPLWIIFHYVTKWRSARGLSAEDERTLAELWESAGRMENRIVSLEKILDSEAPGWRSRQ</sequence>
<evidence type="ECO:0000313" key="3">
    <source>
        <dbReference type="Proteomes" id="UP000595197"/>
    </source>
</evidence>
<dbReference type="EMBL" id="CP067420">
    <property type="protein sequence ID" value="QQP89959.1"/>
    <property type="molecule type" value="Genomic_DNA"/>
</dbReference>
<evidence type="ECO:0000256" key="1">
    <source>
        <dbReference type="SAM" id="Phobius"/>
    </source>
</evidence>
<reference evidence="2" key="1">
    <citation type="submission" date="2021-02" db="EMBL/GenBank/DDBJ databases">
        <title>Skermanella TT6 skin isolate.</title>
        <authorList>
            <person name="Lee K."/>
            <person name="Ganzorig M."/>
        </authorList>
    </citation>
    <scope>NUCLEOTIDE SEQUENCE</scope>
    <source>
        <strain evidence="2">TT6</strain>
    </source>
</reference>
<gene>
    <name evidence="2" type="primary">pspB</name>
    <name evidence="2" type="ORF">IGS68_01375</name>
</gene>
<accession>A0ABX7B747</accession>
<proteinExistence type="predicted"/>
<organism evidence="2 3">
    <name type="scientific">Skermanella cutis</name>
    <dbReference type="NCBI Taxonomy" id="2775420"/>
    <lineage>
        <taxon>Bacteria</taxon>
        <taxon>Pseudomonadati</taxon>
        <taxon>Pseudomonadota</taxon>
        <taxon>Alphaproteobacteria</taxon>
        <taxon>Rhodospirillales</taxon>
        <taxon>Azospirillaceae</taxon>
        <taxon>Skermanella</taxon>
    </lineage>
</organism>
<keyword evidence="1" id="KW-1133">Transmembrane helix</keyword>
<evidence type="ECO:0000313" key="2">
    <source>
        <dbReference type="EMBL" id="QQP89959.1"/>
    </source>
</evidence>
<protein>
    <submittedName>
        <fullName evidence="2">Envelope stress response membrane protein PspB</fullName>
    </submittedName>
</protein>
<dbReference type="Proteomes" id="UP000595197">
    <property type="component" value="Chromosome"/>
</dbReference>
<keyword evidence="3" id="KW-1185">Reference proteome</keyword>